<dbReference type="AlphaFoldDB" id="A0A8J2P616"/>
<organism evidence="1 2">
    <name type="scientific">Allacma fusca</name>
    <dbReference type="NCBI Taxonomy" id="39272"/>
    <lineage>
        <taxon>Eukaryota</taxon>
        <taxon>Metazoa</taxon>
        <taxon>Ecdysozoa</taxon>
        <taxon>Arthropoda</taxon>
        <taxon>Hexapoda</taxon>
        <taxon>Collembola</taxon>
        <taxon>Symphypleona</taxon>
        <taxon>Sminthuridae</taxon>
        <taxon>Allacma</taxon>
    </lineage>
</organism>
<dbReference type="EMBL" id="CAJVCH010126932">
    <property type="protein sequence ID" value="CAG7725795.1"/>
    <property type="molecule type" value="Genomic_DNA"/>
</dbReference>
<keyword evidence="2" id="KW-1185">Reference proteome</keyword>
<sequence length="150" mass="17786">MVRTRDHFNFSRIPPNHEIFRQYSDITNLRMENAGKAGLWKVESLDIQDAVTLKGKQYSLLYFNGEEDRKCNGLPKAQLKTFPYERYKAVILNKEHVKFTINSIRSFKHKVYSISVDRVCFNCLKIYRVYPDKNNINKSYPLGHYRLSLM</sequence>
<proteinExistence type="predicted"/>
<protein>
    <submittedName>
        <fullName evidence="1">Uncharacterized protein</fullName>
    </submittedName>
</protein>
<name>A0A8J2P616_9HEXA</name>
<comment type="caution">
    <text evidence="1">The sequence shown here is derived from an EMBL/GenBank/DDBJ whole genome shotgun (WGS) entry which is preliminary data.</text>
</comment>
<gene>
    <name evidence="1" type="ORF">AFUS01_LOCUS14739</name>
</gene>
<reference evidence="1" key="1">
    <citation type="submission" date="2021-06" db="EMBL/GenBank/DDBJ databases">
        <authorList>
            <person name="Hodson N. C."/>
            <person name="Mongue J. A."/>
            <person name="Jaron S. K."/>
        </authorList>
    </citation>
    <scope>NUCLEOTIDE SEQUENCE</scope>
</reference>
<accession>A0A8J2P616</accession>
<evidence type="ECO:0000313" key="1">
    <source>
        <dbReference type="EMBL" id="CAG7725795.1"/>
    </source>
</evidence>
<evidence type="ECO:0000313" key="2">
    <source>
        <dbReference type="Proteomes" id="UP000708208"/>
    </source>
</evidence>
<dbReference type="OrthoDB" id="6600300at2759"/>
<dbReference type="Proteomes" id="UP000708208">
    <property type="component" value="Unassembled WGS sequence"/>
</dbReference>